<evidence type="ECO:0000313" key="2">
    <source>
        <dbReference type="EMBL" id="EEF40181.1"/>
    </source>
</evidence>
<organism evidence="2 3">
    <name type="scientific">Ricinus communis</name>
    <name type="common">Castor bean</name>
    <dbReference type="NCBI Taxonomy" id="3988"/>
    <lineage>
        <taxon>Eukaryota</taxon>
        <taxon>Viridiplantae</taxon>
        <taxon>Streptophyta</taxon>
        <taxon>Embryophyta</taxon>
        <taxon>Tracheophyta</taxon>
        <taxon>Spermatophyta</taxon>
        <taxon>Magnoliopsida</taxon>
        <taxon>eudicotyledons</taxon>
        <taxon>Gunneridae</taxon>
        <taxon>Pentapetalae</taxon>
        <taxon>rosids</taxon>
        <taxon>fabids</taxon>
        <taxon>Malpighiales</taxon>
        <taxon>Euphorbiaceae</taxon>
        <taxon>Acalyphoideae</taxon>
        <taxon>Acalypheae</taxon>
        <taxon>Ricinus</taxon>
    </lineage>
</organism>
<accession>B9S887</accession>
<name>B9S887_RICCO</name>
<proteinExistence type="predicted"/>
<dbReference type="AlphaFoldDB" id="B9S887"/>
<sequence length="111" mass="13245">MYLLIQEEEVLQPTAKWRKRKRKGERWRKRKRKRKRKGERWRKSIVEATLITQPALRRRKFSGYGVYINERIGAAVENYRLPTATVVYTPSTIFRSSIVTIDIGFKPHGLK</sequence>
<dbReference type="Proteomes" id="UP000008311">
    <property type="component" value="Unassembled WGS sequence"/>
</dbReference>
<reference evidence="3" key="1">
    <citation type="journal article" date="2010" name="Nat. Biotechnol.">
        <title>Draft genome sequence of the oilseed species Ricinus communis.</title>
        <authorList>
            <person name="Chan A.P."/>
            <person name="Crabtree J."/>
            <person name="Zhao Q."/>
            <person name="Lorenzi H."/>
            <person name="Orvis J."/>
            <person name="Puiu D."/>
            <person name="Melake-Berhan A."/>
            <person name="Jones K.M."/>
            <person name="Redman J."/>
            <person name="Chen G."/>
            <person name="Cahoon E.B."/>
            <person name="Gedil M."/>
            <person name="Stanke M."/>
            <person name="Haas B.J."/>
            <person name="Wortman J.R."/>
            <person name="Fraser-Liggett C.M."/>
            <person name="Ravel J."/>
            <person name="Rabinowicz P.D."/>
        </authorList>
    </citation>
    <scope>NUCLEOTIDE SEQUENCE [LARGE SCALE GENOMIC DNA]</scope>
    <source>
        <strain evidence="3">cv. Hale</strain>
    </source>
</reference>
<dbReference type="EMBL" id="EQ973890">
    <property type="protein sequence ID" value="EEF40181.1"/>
    <property type="molecule type" value="Genomic_DNA"/>
</dbReference>
<dbReference type="InParanoid" id="B9S887"/>
<evidence type="ECO:0000256" key="1">
    <source>
        <dbReference type="SAM" id="MobiDB-lite"/>
    </source>
</evidence>
<gene>
    <name evidence="2" type="ORF">RCOM_1732090</name>
</gene>
<evidence type="ECO:0000313" key="3">
    <source>
        <dbReference type="Proteomes" id="UP000008311"/>
    </source>
</evidence>
<feature type="region of interest" description="Disordered" evidence="1">
    <location>
        <begin position="20"/>
        <end position="40"/>
    </location>
</feature>
<protein>
    <submittedName>
        <fullName evidence="2">Uncharacterized protein</fullName>
    </submittedName>
</protein>
<keyword evidence="3" id="KW-1185">Reference proteome</keyword>